<name>A0AAU7XDB6_9HYPH</name>
<accession>A0AAU7XDB6</accession>
<proteinExistence type="predicted"/>
<dbReference type="KEGG" id="mflg:ABS361_05545"/>
<dbReference type="AlphaFoldDB" id="A0AAU7XDB6"/>
<evidence type="ECO:0008006" key="2">
    <source>
        <dbReference type="Google" id="ProtNLM"/>
    </source>
</evidence>
<protein>
    <recommendedName>
        <fullName evidence="2">MarR family transcriptional regulator</fullName>
    </recommendedName>
</protein>
<gene>
    <name evidence="1" type="ORF">ABS361_05545</name>
</gene>
<sequence>MLLEATISAVPSTGTGLHRHPRFATVLRAQTQSRLALSLRDRPRARIFATQHHWLFAHIFAALTLESDEQQTFASDFLDAATEQRVASRSAAEGFLKTAMHYQMIEAKPAGRDRRRRPLGLSASGRHFFESWIATHLDTLDQIEGPGGDGGRGKRFRDDPTALERVHPPICRELLRSARVRWPPPSFSHFTWMADGGIVMDWLIVGIEGEVTGTGPIPLKWHSLDELCEMVSISQGHLQRKFREAEEAGILGWSDRRFHSRLWISPTFFQDYAAYQADKLGIIERAFAAWG</sequence>
<reference evidence="1" key="1">
    <citation type="submission" date="2024-06" db="EMBL/GenBank/DDBJ databases">
        <title>Methylostella associata gen. nov., sp. nov., a novel Ancalomicrobiaceae-affiliated facultatively methylotrophic bacteria that feed on methanotrophs of the genus Methylococcus.</title>
        <authorList>
            <person name="Saltykova V."/>
            <person name="Danilova O.V."/>
            <person name="Oshkin I.Y."/>
            <person name="Belova S.E."/>
            <person name="Pimenov N.V."/>
            <person name="Dedysh S.N."/>
        </authorList>
    </citation>
    <scope>NUCLEOTIDE SEQUENCE</scope>
    <source>
        <strain evidence="1">S20</strain>
    </source>
</reference>
<organism evidence="1">
    <name type="scientific">Methyloraptor flagellatus</name>
    <dbReference type="NCBI Taxonomy" id="3162530"/>
    <lineage>
        <taxon>Bacteria</taxon>
        <taxon>Pseudomonadati</taxon>
        <taxon>Pseudomonadota</taxon>
        <taxon>Alphaproteobacteria</taxon>
        <taxon>Hyphomicrobiales</taxon>
        <taxon>Ancalomicrobiaceae</taxon>
        <taxon>Methyloraptor</taxon>
    </lineage>
</organism>
<dbReference type="EMBL" id="CP158568">
    <property type="protein sequence ID" value="XBY45732.1"/>
    <property type="molecule type" value="Genomic_DNA"/>
</dbReference>
<evidence type="ECO:0000313" key="1">
    <source>
        <dbReference type="EMBL" id="XBY45732.1"/>
    </source>
</evidence>
<dbReference type="RefSeq" id="WP_407050827.1">
    <property type="nucleotide sequence ID" value="NZ_CP158568.1"/>
</dbReference>